<dbReference type="InParanoid" id="A0A5R8QFD2"/>
<keyword evidence="1" id="KW-0812">Transmembrane</keyword>
<keyword evidence="1" id="KW-1133">Transmembrane helix</keyword>
<keyword evidence="3" id="KW-1185">Reference proteome</keyword>
<reference evidence="2 3" key="1">
    <citation type="submission" date="2019-05" db="EMBL/GenBank/DDBJ databases">
        <title>Culicoidintestinum kansasii gen. nov., sp. nov. from the gastrointestinal tract of the biting midge, Culicoides sonorensis.</title>
        <authorList>
            <person name="Neupane S."/>
            <person name="Ghosh A."/>
            <person name="Gunther S."/>
            <person name="Martin K."/>
            <person name="Zurek L."/>
        </authorList>
    </citation>
    <scope>NUCLEOTIDE SEQUENCE [LARGE SCALE GENOMIC DNA]</scope>
    <source>
        <strain evidence="2 3">CS-1</strain>
    </source>
</reference>
<proteinExistence type="predicted"/>
<accession>A0A5R8QFD2</accession>
<evidence type="ECO:0000313" key="2">
    <source>
        <dbReference type="EMBL" id="TLG76698.1"/>
    </source>
</evidence>
<feature type="transmembrane region" description="Helical" evidence="1">
    <location>
        <begin position="9"/>
        <end position="27"/>
    </location>
</feature>
<sequence length="159" mass="17808">MRFLKNKGLWAVVSAVIVVVIIILLLLRGCAPTILDADSYTTEVTSLIDKNKSGQDKWNFVLGDTDFVDLCTEPYAAEFDAIGQQFIDRADEFDALRVNGDPRSIVANYDQYVQYFSTYRSIGEELKTFANSVRSGDYQAALAALEQLELLNKQLPVIE</sequence>
<organism evidence="2 3">
    <name type="scientific">Culicoidibacter larvae</name>
    <dbReference type="NCBI Taxonomy" id="2579976"/>
    <lineage>
        <taxon>Bacteria</taxon>
        <taxon>Bacillati</taxon>
        <taxon>Bacillota</taxon>
        <taxon>Culicoidibacteria</taxon>
        <taxon>Culicoidibacterales</taxon>
        <taxon>Culicoidibacteraceae</taxon>
        <taxon>Culicoidibacter</taxon>
    </lineage>
</organism>
<comment type="caution">
    <text evidence="2">The sequence shown here is derived from an EMBL/GenBank/DDBJ whole genome shotgun (WGS) entry which is preliminary data.</text>
</comment>
<dbReference type="EMBL" id="VBWP01000002">
    <property type="protein sequence ID" value="TLG76698.1"/>
    <property type="molecule type" value="Genomic_DNA"/>
</dbReference>
<evidence type="ECO:0000313" key="3">
    <source>
        <dbReference type="Proteomes" id="UP000306912"/>
    </source>
</evidence>
<name>A0A5R8QFD2_9FIRM</name>
<dbReference type="AlphaFoldDB" id="A0A5R8QFD2"/>
<dbReference type="Proteomes" id="UP000306912">
    <property type="component" value="Unassembled WGS sequence"/>
</dbReference>
<gene>
    <name evidence="2" type="ORF">FEZ08_03530</name>
</gene>
<protein>
    <submittedName>
        <fullName evidence="2">Uncharacterized protein</fullName>
    </submittedName>
</protein>
<evidence type="ECO:0000256" key="1">
    <source>
        <dbReference type="SAM" id="Phobius"/>
    </source>
</evidence>
<dbReference type="RefSeq" id="WP_138190335.1">
    <property type="nucleotide sequence ID" value="NZ_VBWP01000002.1"/>
</dbReference>
<keyword evidence="1" id="KW-0472">Membrane</keyword>